<organism evidence="2">
    <name type="scientific">Arion vulgaris</name>
    <dbReference type="NCBI Taxonomy" id="1028688"/>
    <lineage>
        <taxon>Eukaryota</taxon>
        <taxon>Metazoa</taxon>
        <taxon>Spiralia</taxon>
        <taxon>Lophotrochozoa</taxon>
        <taxon>Mollusca</taxon>
        <taxon>Gastropoda</taxon>
        <taxon>Heterobranchia</taxon>
        <taxon>Euthyneura</taxon>
        <taxon>Panpulmonata</taxon>
        <taxon>Eupulmonata</taxon>
        <taxon>Stylommatophora</taxon>
        <taxon>Helicina</taxon>
        <taxon>Arionoidea</taxon>
        <taxon>Arionidae</taxon>
        <taxon>Arion</taxon>
    </lineage>
</organism>
<proteinExistence type="predicted"/>
<evidence type="ECO:0000313" key="2">
    <source>
        <dbReference type="EMBL" id="CEK54716.1"/>
    </source>
</evidence>
<accession>A0A0B6YFZ5</accession>
<evidence type="ECO:0000256" key="1">
    <source>
        <dbReference type="SAM" id="MobiDB-lite"/>
    </source>
</evidence>
<reference evidence="2" key="1">
    <citation type="submission" date="2014-12" db="EMBL/GenBank/DDBJ databases">
        <title>Insight into the proteome of Arion vulgaris.</title>
        <authorList>
            <person name="Aradska J."/>
            <person name="Bulat T."/>
            <person name="Smidak R."/>
            <person name="Sarate P."/>
            <person name="Gangsoo J."/>
            <person name="Sialana F."/>
            <person name="Bilban M."/>
            <person name="Lubec G."/>
        </authorList>
    </citation>
    <scope>NUCLEOTIDE SEQUENCE</scope>
    <source>
        <tissue evidence="2">Skin</tissue>
    </source>
</reference>
<dbReference type="EMBL" id="HACG01007851">
    <property type="protein sequence ID" value="CEK54716.1"/>
    <property type="molecule type" value="Transcribed_RNA"/>
</dbReference>
<sequence length="60" mass="7199">LLDFELPRFLLQAQLDLRFIVWNKRSAPNLYTRDPTTEIPPKIRRKKSTMENSLKLRSDQ</sequence>
<dbReference type="AlphaFoldDB" id="A0A0B6YFZ5"/>
<gene>
    <name evidence="2" type="primary">ORF23478</name>
</gene>
<protein>
    <submittedName>
        <fullName evidence="2">Uncharacterized protein</fullName>
    </submittedName>
</protein>
<feature type="non-terminal residue" evidence="2">
    <location>
        <position position="1"/>
    </location>
</feature>
<feature type="region of interest" description="Disordered" evidence="1">
    <location>
        <begin position="31"/>
        <end position="60"/>
    </location>
</feature>
<name>A0A0B6YFZ5_9EUPU</name>